<evidence type="ECO:0000259" key="9">
    <source>
        <dbReference type="Pfam" id="PF18967"/>
    </source>
</evidence>
<keyword evidence="7 8" id="KW-0472">Membrane</keyword>
<evidence type="ECO:0000256" key="2">
    <source>
        <dbReference type="ARBA" id="ARBA00022475"/>
    </source>
</evidence>
<evidence type="ECO:0000256" key="5">
    <source>
        <dbReference type="ARBA" id="ARBA00022989"/>
    </source>
</evidence>
<evidence type="ECO:0000256" key="4">
    <source>
        <dbReference type="ARBA" id="ARBA00022741"/>
    </source>
</evidence>
<evidence type="ECO:0000313" key="11">
    <source>
        <dbReference type="Proteomes" id="UP000608530"/>
    </source>
</evidence>
<feature type="transmembrane region" description="Helical" evidence="8">
    <location>
        <begin position="109"/>
        <end position="130"/>
    </location>
</feature>
<comment type="caution">
    <text evidence="10">The sequence shown here is derived from an EMBL/GenBank/DDBJ whole genome shotgun (WGS) entry which is preliminary data.</text>
</comment>
<gene>
    <name evidence="10" type="ORF">JD276_08225</name>
</gene>
<dbReference type="RefSeq" id="WP_200115162.1">
    <property type="nucleotide sequence ID" value="NZ_JAEHOH010000010.1"/>
</dbReference>
<keyword evidence="2" id="KW-1003">Cell membrane</keyword>
<dbReference type="Pfam" id="PF18967">
    <property type="entry name" value="PycTM"/>
    <property type="match status" value="1"/>
</dbReference>
<keyword evidence="4" id="KW-0547">Nucleotide-binding</keyword>
<evidence type="ECO:0000313" key="10">
    <source>
        <dbReference type="EMBL" id="MBK0419020.1"/>
    </source>
</evidence>
<dbReference type="InterPro" id="IPR043760">
    <property type="entry name" value="PycTM_dom"/>
</dbReference>
<sequence>MTMLVSNSSTIMKAAQQSWITGLYVGGPATLTLLTFMWTLFWLMKAIGPQRKVGYLQPNRFSWPSLARASVTDLHEHLSTSSAADDAWQQILDLSKLAERKFAACEKAVYGFGALILLGFSCVAIAMIIIV</sequence>
<name>A0A934Q805_9MICO</name>
<feature type="transmembrane region" description="Helical" evidence="8">
    <location>
        <begin position="20"/>
        <end position="43"/>
    </location>
</feature>
<keyword evidence="3 8" id="KW-0812">Transmembrane</keyword>
<evidence type="ECO:0000256" key="1">
    <source>
        <dbReference type="ARBA" id="ARBA00004236"/>
    </source>
</evidence>
<dbReference type="AlphaFoldDB" id="A0A934Q805"/>
<evidence type="ECO:0000256" key="8">
    <source>
        <dbReference type="SAM" id="Phobius"/>
    </source>
</evidence>
<dbReference type="EMBL" id="JAEHOH010000010">
    <property type="protein sequence ID" value="MBK0419020.1"/>
    <property type="molecule type" value="Genomic_DNA"/>
</dbReference>
<evidence type="ECO:0000256" key="3">
    <source>
        <dbReference type="ARBA" id="ARBA00022692"/>
    </source>
</evidence>
<proteinExistence type="predicted"/>
<keyword evidence="11" id="KW-1185">Reference proteome</keyword>
<comment type="subcellular location">
    <subcellularLocation>
        <location evidence="1">Cell membrane</location>
    </subcellularLocation>
</comment>
<accession>A0A934Q805</accession>
<evidence type="ECO:0000256" key="6">
    <source>
        <dbReference type="ARBA" id="ARBA00023118"/>
    </source>
</evidence>
<dbReference type="Proteomes" id="UP000608530">
    <property type="component" value="Unassembled WGS sequence"/>
</dbReference>
<organism evidence="10 11">
    <name type="scientific">Leucobacter chromiisoli</name>
    <dbReference type="NCBI Taxonomy" id="2796471"/>
    <lineage>
        <taxon>Bacteria</taxon>
        <taxon>Bacillati</taxon>
        <taxon>Actinomycetota</taxon>
        <taxon>Actinomycetes</taxon>
        <taxon>Micrococcales</taxon>
        <taxon>Microbacteriaceae</taxon>
        <taxon>Leucobacter</taxon>
    </lineage>
</organism>
<keyword evidence="6" id="KW-0051">Antiviral defense</keyword>
<protein>
    <recommendedName>
        <fullName evidence="9">Pycsar effector protein domain-containing protein</fullName>
    </recommendedName>
</protein>
<keyword evidence="5 8" id="KW-1133">Transmembrane helix</keyword>
<feature type="domain" description="Pycsar effector protein" evidence="9">
    <location>
        <begin position="14"/>
        <end position="126"/>
    </location>
</feature>
<reference evidence="10" key="1">
    <citation type="submission" date="2020-12" db="EMBL/GenBank/DDBJ databases">
        <title>Leucobacter sp. CAS1, isolated from Chromium sludge.</title>
        <authorList>
            <person name="Xu Z."/>
        </authorList>
    </citation>
    <scope>NUCLEOTIDE SEQUENCE</scope>
    <source>
        <strain evidence="10">CSA1</strain>
    </source>
</reference>
<evidence type="ECO:0000256" key="7">
    <source>
        <dbReference type="ARBA" id="ARBA00023136"/>
    </source>
</evidence>